<evidence type="ECO:0000256" key="1">
    <source>
        <dbReference type="SAM" id="MobiDB-lite"/>
    </source>
</evidence>
<reference evidence="2 3" key="1">
    <citation type="submission" date="2020-05" db="EMBL/GenBank/DDBJ databases">
        <title>Whole genome shotgun sequence of Streptomyces microflavus NBRC 13062.</title>
        <authorList>
            <person name="Komaki H."/>
            <person name="Tamura T."/>
        </authorList>
    </citation>
    <scope>NUCLEOTIDE SEQUENCE [LARGE SCALE GENOMIC DNA]</scope>
    <source>
        <strain evidence="2 3">NBRC 13062</strain>
    </source>
</reference>
<dbReference type="AlphaFoldDB" id="A0A7J0CXW5"/>
<name>A0A7J0CXW5_STRMI</name>
<accession>A0A7J0CXW5</accession>
<protein>
    <submittedName>
        <fullName evidence="2">Uncharacterized protein</fullName>
    </submittedName>
</protein>
<feature type="region of interest" description="Disordered" evidence="1">
    <location>
        <begin position="42"/>
        <end position="63"/>
    </location>
</feature>
<evidence type="ECO:0000313" key="2">
    <source>
        <dbReference type="EMBL" id="GFN07370.1"/>
    </source>
</evidence>
<dbReference type="EMBL" id="BLWD01000001">
    <property type="protein sequence ID" value="GFN07370.1"/>
    <property type="molecule type" value="Genomic_DNA"/>
</dbReference>
<comment type="caution">
    <text evidence="2">The sequence shown here is derived from an EMBL/GenBank/DDBJ whole genome shotgun (WGS) entry which is preliminary data.</text>
</comment>
<evidence type="ECO:0000313" key="3">
    <source>
        <dbReference type="Proteomes" id="UP000498740"/>
    </source>
</evidence>
<organism evidence="2 3">
    <name type="scientific">Streptomyces microflavus</name>
    <name type="common">Streptomyces lipmanii</name>
    <dbReference type="NCBI Taxonomy" id="1919"/>
    <lineage>
        <taxon>Bacteria</taxon>
        <taxon>Bacillati</taxon>
        <taxon>Actinomycetota</taxon>
        <taxon>Actinomycetes</taxon>
        <taxon>Kitasatosporales</taxon>
        <taxon>Streptomycetaceae</taxon>
        <taxon>Streptomyces</taxon>
    </lineage>
</organism>
<sequence>MTVFAASLASPPGIDPIPVAGHPLNLLFSLTPEAYGPRVRSAYAGRRGQRPGTASGVSGRGGR</sequence>
<dbReference type="Proteomes" id="UP000498740">
    <property type="component" value="Unassembled WGS sequence"/>
</dbReference>
<proteinExistence type="predicted"/>
<gene>
    <name evidence="2" type="ORF">Smic_59260</name>
</gene>